<dbReference type="GO" id="GO:0016298">
    <property type="term" value="F:lipase activity"/>
    <property type="evidence" value="ECO:0007669"/>
    <property type="project" value="InterPro"/>
</dbReference>
<keyword evidence="7" id="KW-1185">Reference proteome</keyword>
<dbReference type="GO" id="GO:0005615">
    <property type="term" value="C:extracellular space"/>
    <property type="evidence" value="ECO:0007669"/>
    <property type="project" value="TreeGrafter"/>
</dbReference>
<dbReference type="SUPFAM" id="SSF53474">
    <property type="entry name" value="alpha/beta-Hydrolases"/>
    <property type="match status" value="2"/>
</dbReference>
<dbReference type="Gene3D" id="3.40.50.1820">
    <property type="entry name" value="alpha/beta hydrolase"/>
    <property type="match status" value="2"/>
</dbReference>
<sequence>MILIKFMVGSFAMYCGVLIYSNAQNIISQALFLGNPSAFNTTRDDCKWKYGNERDICPDPDINVILYTSVNGGKNRGKLWLDVGETDWLRMSAWNGSKENIILVHGYAGGDDLLPMAVARDAYLNHGEYNVFVVDWSPLCQPPCYIAAVHNMKTVAHCVAKSFTFLRNAGLRPDKTTCVGHSLGAHICGLMANHLNFRLERIIALDPARPLIRPGNNNRLDNGDARSVQVIHTNAGYYGEGGRIGHIDFCVNGGRRQPYCSNTTNVNLCSHIWAICYLAQSVFDSSEMIAEPCLRKCPSGVNLVPNTSKPGRIPKSRYGFALNYGIPMGHSTPKSASGSFCFKGSDPPFCPKHANDIGDKRCCLEAPDLKETHVEVVVKVVKREEKSTMSLLVKNKIIFVSLLVIFKFIKEIFTKEFELGPCYLSFLEPCANNSIQFFLYSNDTPLNQPILLDNLSPNLELDYNATIKKNFKMIIHGYGGHLDANGFKQIRNAYLRNPETMVIVVDWSRLARLPCYPSAALNTKQAGECTAQFLLGMEENNEGFKASNVHAIGFSLGAHVASFASNAIEKSLGVKFNRITGLDPALPFFATARQHWKLDSTDGNFVDVIHTNSGVYGKLEACGHIDFFMNNGQFQPACVKAKSMELQAEYENLCSHMMAL</sequence>
<protein>
    <submittedName>
        <fullName evidence="6">CLUMA_CG017114, isoform A</fullName>
    </submittedName>
</protein>
<feature type="domain" description="Lipase" evidence="5">
    <location>
        <begin position="59"/>
        <end position="287"/>
    </location>
</feature>
<dbReference type="PANTHER" id="PTHR11610">
    <property type="entry name" value="LIPASE"/>
    <property type="match status" value="1"/>
</dbReference>
<comment type="similarity">
    <text evidence="2 4">Belongs to the AB hydrolase superfamily. Lipase family.</text>
</comment>
<proteinExistence type="inferred from homology"/>
<evidence type="ECO:0000256" key="1">
    <source>
        <dbReference type="ARBA" id="ARBA00004613"/>
    </source>
</evidence>
<dbReference type="Pfam" id="PF00151">
    <property type="entry name" value="Lipase"/>
    <property type="match status" value="2"/>
</dbReference>
<reference evidence="6 7" key="1">
    <citation type="submission" date="2015-04" db="EMBL/GenBank/DDBJ databases">
        <authorList>
            <person name="Syromyatnikov M.Y."/>
            <person name="Popov V.N."/>
        </authorList>
    </citation>
    <scope>NUCLEOTIDE SEQUENCE [LARGE SCALE GENOMIC DNA]</scope>
</reference>
<accession>A0A1J1IWQ7</accession>
<dbReference type="AlphaFoldDB" id="A0A1J1IWQ7"/>
<dbReference type="OrthoDB" id="8183961at2759"/>
<organism evidence="6 7">
    <name type="scientific">Clunio marinus</name>
    <dbReference type="NCBI Taxonomy" id="568069"/>
    <lineage>
        <taxon>Eukaryota</taxon>
        <taxon>Metazoa</taxon>
        <taxon>Ecdysozoa</taxon>
        <taxon>Arthropoda</taxon>
        <taxon>Hexapoda</taxon>
        <taxon>Insecta</taxon>
        <taxon>Pterygota</taxon>
        <taxon>Neoptera</taxon>
        <taxon>Endopterygota</taxon>
        <taxon>Diptera</taxon>
        <taxon>Nematocera</taxon>
        <taxon>Chironomoidea</taxon>
        <taxon>Chironomidae</taxon>
        <taxon>Clunio</taxon>
    </lineage>
</organism>
<dbReference type="STRING" id="568069.A0A1J1IWQ7"/>
<evidence type="ECO:0000256" key="3">
    <source>
        <dbReference type="ARBA" id="ARBA00022525"/>
    </source>
</evidence>
<dbReference type="PANTHER" id="PTHR11610:SF151">
    <property type="entry name" value="PHOSPHOLIPASE A1 MEMBER A-LIKE PROTEIN"/>
    <property type="match status" value="1"/>
</dbReference>
<gene>
    <name evidence="6" type="primary">similar to Endothelial lipase</name>
    <name evidence="6" type="ORF">CLUMA_CG017114</name>
</gene>
<feature type="non-terminal residue" evidence="6">
    <location>
        <position position="660"/>
    </location>
</feature>
<keyword evidence="3" id="KW-0964">Secreted</keyword>
<evidence type="ECO:0000313" key="7">
    <source>
        <dbReference type="Proteomes" id="UP000183832"/>
    </source>
</evidence>
<dbReference type="GO" id="GO:0016042">
    <property type="term" value="P:lipid catabolic process"/>
    <property type="evidence" value="ECO:0007669"/>
    <property type="project" value="TreeGrafter"/>
</dbReference>
<name>A0A1J1IWQ7_9DIPT</name>
<dbReference type="PRINTS" id="PR00821">
    <property type="entry name" value="TAGLIPASE"/>
</dbReference>
<evidence type="ECO:0000259" key="5">
    <source>
        <dbReference type="Pfam" id="PF00151"/>
    </source>
</evidence>
<dbReference type="InterPro" id="IPR013818">
    <property type="entry name" value="Lipase"/>
</dbReference>
<comment type="subcellular location">
    <subcellularLocation>
        <location evidence="1">Secreted</location>
    </subcellularLocation>
</comment>
<evidence type="ECO:0000256" key="4">
    <source>
        <dbReference type="RuleBase" id="RU004262"/>
    </source>
</evidence>
<evidence type="ECO:0000313" key="6">
    <source>
        <dbReference type="EMBL" id="CRL03996.1"/>
    </source>
</evidence>
<dbReference type="EMBL" id="CVRI01000061">
    <property type="protein sequence ID" value="CRL03996.1"/>
    <property type="molecule type" value="Genomic_DNA"/>
</dbReference>
<dbReference type="InterPro" id="IPR029058">
    <property type="entry name" value="AB_hydrolase_fold"/>
</dbReference>
<dbReference type="Proteomes" id="UP000183832">
    <property type="component" value="Unassembled WGS sequence"/>
</dbReference>
<dbReference type="GO" id="GO:0017171">
    <property type="term" value="F:serine hydrolase activity"/>
    <property type="evidence" value="ECO:0007669"/>
    <property type="project" value="TreeGrafter"/>
</dbReference>
<evidence type="ECO:0000256" key="2">
    <source>
        <dbReference type="ARBA" id="ARBA00010701"/>
    </source>
</evidence>
<dbReference type="InterPro" id="IPR000734">
    <property type="entry name" value="TAG_lipase"/>
</dbReference>
<feature type="domain" description="Lipase" evidence="5">
    <location>
        <begin position="432"/>
        <end position="643"/>
    </location>
</feature>